<dbReference type="GO" id="GO:0004497">
    <property type="term" value="F:monooxygenase activity"/>
    <property type="evidence" value="ECO:0007669"/>
    <property type="project" value="UniProtKB-KW"/>
</dbReference>
<dbReference type="PRINTS" id="PR00385">
    <property type="entry name" value="P450"/>
</dbReference>
<dbReference type="Gene3D" id="1.10.630.10">
    <property type="entry name" value="Cytochrome P450"/>
    <property type="match status" value="1"/>
</dbReference>
<accession>A0A194UV15</accession>
<evidence type="ECO:0000313" key="9">
    <source>
        <dbReference type="EMBL" id="KUI55449.1"/>
    </source>
</evidence>
<evidence type="ECO:0000256" key="1">
    <source>
        <dbReference type="ARBA" id="ARBA00001971"/>
    </source>
</evidence>
<evidence type="ECO:0000256" key="4">
    <source>
        <dbReference type="ARBA" id="ARBA00022723"/>
    </source>
</evidence>
<dbReference type="SUPFAM" id="SSF48264">
    <property type="entry name" value="Cytochrome P450"/>
    <property type="match status" value="1"/>
</dbReference>
<dbReference type="PANTHER" id="PTHR24305">
    <property type="entry name" value="CYTOCHROME P450"/>
    <property type="match status" value="1"/>
</dbReference>
<comment type="similarity">
    <text evidence="2 8">Belongs to the cytochrome P450 family.</text>
</comment>
<dbReference type="Proteomes" id="UP000078576">
    <property type="component" value="Unassembled WGS sequence"/>
</dbReference>
<dbReference type="STRING" id="694573.A0A194UV15"/>
<keyword evidence="10" id="KW-1185">Reference proteome</keyword>
<dbReference type="AlphaFoldDB" id="A0A194UV15"/>
<comment type="cofactor">
    <cofactor evidence="1 7">
        <name>heme</name>
        <dbReference type="ChEBI" id="CHEBI:30413"/>
    </cofactor>
</comment>
<keyword evidence="8" id="KW-0503">Monooxygenase</keyword>
<evidence type="ECO:0008006" key="11">
    <source>
        <dbReference type="Google" id="ProtNLM"/>
    </source>
</evidence>
<dbReference type="InterPro" id="IPR001128">
    <property type="entry name" value="Cyt_P450"/>
</dbReference>
<dbReference type="PRINTS" id="PR00463">
    <property type="entry name" value="EP450I"/>
</dbReference>
<dbReference type="GO" id="GO:0020037">
    <property type="term" value="F:heme binding"/>
    <property type="evidence" value="ECO:0007669"/>
    <property type="project" value="InterPro"/>
</dbReference>
<dbReference type="Pfam" id="PF00067">
    <property type="entry name" value="p450"/>
    <property type="match status" value="1"/>
</dbReference>
<feature type="binding site" description="axial binding residue" evidence="7">
    <location>
        <position position="438"/>
    </location>
    <ligand>
        <name>heme</name>
        <dbReference type="ChEBI" id="CHEBI:30413"/>
    </ligand>
    <ligandPart>
        <name>Fe</name>
        <dbReference type="ChEBI" id="CHEBI:18248"/>
    </ligandPart>
</feature>
<keyword evidence="4 7" id="KW-0479">Metal-binding</keyword>
<dbReference type="InterPro" id="IPR036396">
    <property type="entry name" value="Cyt_P450_sf"/>
</dbReference>
<dbReference type="PANTHER" id="PTHR24305:SF96">
    <property type="entry name" value="CYTOCHROME P450 MONOOXYGENASE STCB-RELATED"/>
    <property type="match status" value="1"/>
</dbReference>
<dbReference type="PROSITE" id="PS00086">
    <property type="entry name" value="CYTOCHROME_P450"/>
    <property type="match status" value="1"/>
</dbReference>
<dbReference type="CDD" id="cd11059">
    <property type="entry name" value="CYP_fungal"/>
    <property type="match status" value="1"/>
</dbReference>
<name>A0A194UV15_CYTMA</name>
<dbReference type="InterPro" id="IPR050121">
    <property type="entry name" value="Cytochrome_P450_monoxygenase"/>
</dbReference>
<reference evidence="10" key="1">
    <citation type="submission" date="2014-12" db="EMBL/GenBank/DDBJ databases">
        <title>Genome Sequence of Valsa Canker Pathogens Uncovers a Specific Adaption of Colonization on Woody Bark.</title>
        <authorList>
            <person name="Yin Z."/>
            <person name="Liu H."/>
            <person name="Gao X."/>
            <person name="Li Z."/>
            <person name="Song N."/>
            <person name="Ke X."/>
            <person name="Dai Q."/>
            <person name="Wu Y."/>
            <person name="Sun Y."/>
            <person name="Xu J.-R."/>
            <person name="Kang Z.K."/>
            <person name="Wang L."/>
            <person name="Huang L."/>
        </authorList>
    </citation>
    <scope>NUCLEOTIDE SEQUENCE [LARGE SCALE GENOMIC DNA]</scope>
    <source>
        <strain evidence="10">SXYL134</strain>
    </source>
</reference>
<organism evidence="9 10">
    <name type="scientific">Cytospora mali</name>
    <name type="common">Apple Valsa canker fungus</name>
    <name type="synonym">Valsa mali</name>
    <dbReference type="NCBI Taxonomy" id="578113"/>
    <lineage>
        <taxon>Eukaryota</taxon>
        <taxon>Fungi</taxon>
        <taxon>Dikarya</taxon>
        <taxon>Ascomycota</taxon>
        <taxon>Pezizomycotina</taxon>
        <taxon>Sordariomycetes</taxon>
        <taxon>Sordariomycetidae</taxon>
        <taxon>Diaporthales</taxon>
        <taxon>Cytosporaceae</taxon>
        <taxon>Cytospora</taxon>
    </lineage>
</organism>
<dbReference type="InterPro" id="IPR017972">
    <property type="entry name" value="Cyt_P450_CS"/>
</dbReference>
<keyword evidence="6 7" id="KW-0408">Iron</keyword>
<evidence type="ECO:0000256" key="2">
    <source>
        <dbReference type="ARBA" id="ARBA00010617"/>
    </source>
</evidence>
<keyword evidence="5 8" id="KW-0560">Oxidoreductase</keyword>
<evidence type="ECO:0000313" key="10">
    <source>
        <dbReference type="Proteomes" id="UP000078576"/>
    </source>
</evidence>
<dbReference type="InterPro" id="IPR002401">
    <property type="entry name" value="Cyt_P450_E_grp-I"/>
</dbReference>
<proteinExistence type="inferred from homology"/>
<evidence type="ECO:0000256" key="3">
    <source>
        <dbReference type="ARBA" id="ARBA00022617"/>
    </source>
</evidence>
<sequence>MATISDFQLPGQKPYVIALAALAVAVVGWVVKCLKSPLAKLPGPWHSKFTDVVLTKHWLQATRPKYVHELHEKYGPVVRLSPYEVDLIDIPAVKEIHAVKATYVKAPFYKEVSGPGVEDMFNTTDVQFHRRHRRLLGGPFSESSLKIFHPVVERRIDLTMQRIAEESATRGAADIFKWFLFMATDIIGELTFGESFKMTESGKKNAYISTLEKASSVFGVRSTFPRLSKLAARGVPIPGFGDNSEVIHGITKYAKESLDRYKRLLEKDPENPVPTLFTRLFKGEEDDTMSYTEIRHDAQLYIIAGSDTTAVSLVYLVWQVCRHPEVRKRLLAELQQLPEDYTDSDLVHLPYLNQVINETLRTNGPVPSGLPRSVPPGGSNLGGYYIPGGTTVCTQSYSLHRNPDVFPDPLKFDPDRWVSPTRDMKDSFMPFGGGSRICIGLHLARLELRLGTARFFRLYPNAKISTLEGMSDEDMEQKLFFLSPPKNKRCLIELS</sequence>
<dbReference type="GO" id="GO:0005506">
    <property type="term" value="F:iron ion binding"/>
    <property type="evidence" value="ECO:0007669"/>
    <property type="project" value="InterPro"/>
</dbReference>
<dbReference type="OrthoDB" id="1470350at2759"/>
<evidence type="ECO:0000256" key="7">
    <source>
        <dbReference type="PIRSR" id="PIRSR602401-1"/>
    </source>
</evidence>
<dbReference type="EMBL" id="KN714680">
    <property type="protein sequence ID" value="KUI55449.1"/>
    <property type="molecule type" value="Genomic_DNA"/>
</dbReference>
<keyword evidence="3 7" id="KW-0349">Heme</keyword>
<dbReference type="GO" id="GO:0016705">
    <property type="term" value="F:oxidoreductase activity, acting on paired donors, with incorporation or reduction of molecular oxygen"/>
    <property type="evidence" value="ECO:0007669"/>
    <property type="project" value="InterPro"/>
</dbReference>
<evidence type="ECO:0000256" key="8">
    <source>
        <dbReference type="RuleBase" id="RU000461"/>
    </source>
</evidence>
<protein>
    <recommendedName>
        <fullName evidence="11">Sterigmatocystin biosynthesis P450 monooxygenase STCB</fullName>
    </recommendedName>
</protein>
<evidence type="ECO:0000256" key="6">
    <source>
        <dbReference type="ARBA" id="ARBA00023004"/>
    </source>
</evidence>
<gene>
    <name evidence="9" type="ORF">VP1G_02774</name>
</gene>
<evidence type="ECO:0000256" key="5">
    <source>
        <dbReference type="ARBA" id="ARBA00023002"/>
    </source>
</evidence>